<comment type="caution">
    <text evidence="1">The sequence shown here is derived from an EMBL/GenBank/DDBJ whole genome shotgun (WGS) entry which is preliminary data.</text>
</comment>
<dbReference type="RefSeq" id="WP_167064529.1">
    <property type="nucleotide sequence ID" value="NZ_JAAOZR010000034.1"/>
</dbReference>
<reference evidence="1 2" key="1">
    <citation type="submission" date="2021-03" db="EMBL/GenBank/DDBJ databases">
        <title>Genomic Encyclopedia of Type Strains, Phase IV (KMG-IV): sequencing the most valuable type-strain genomes for metagenomic binning, comparative biology and taxonomic classification.</title>
        <authorList>
            <person name="Goeker M."/>
        </authorList>
    </citation>
    <scope>NUCLEOTIDE SEQUENCE [LARGE SCALE GENOMIC DNA]</scope>
    <source>
        <strain evidence="1 2">DSM 24950</strain>
    </source>
</reference>
<accession>A0ABS4I8U0</accession>
<evidence type="ECO:0000313" key="1">
    <source>
        <dbReference type="EMBL" id="MBP1967352.1"/>
    </source>
</evidence>
<protein>
    <submittedName>
        <fullName evidence="1">Uncharacterized protein</fullName>
    </submittedName>
</protein>
<organism evidence="1 2">
    <name type="scientific">Paenibacillus aceris</name>
    <dbReference type="NCBI Taxonomy" id="869555"/>
    <lineage>
        <taxon>Bacteria</taxon>
        <taxon>Bacillati</taxon>
        <taxon>Bacillota</taxon>
        <taxon>Bacilli</taxon>
        <taxon>Bacillales</taxon>
        <taxon>Paenibacillaceae</taxon>
        <taxon>Paenibacillus</taxon>
    </lineage>
</organism>
<dbReference type="EMBL" id="JAGGKV010000032">
    <property type="protein sequence ID" value="MBP1967352.1"/>
    <property type="molecule type" value="Genomic_DNA"/>
</dbReference>
<keyword evidence="2" id="KW-1185">Reference proteome</keyword>
<proteinExistence type="predicted"/>
<dbReference type="Proteomes" id="UP001519344">
    <property type="component" value="Unassembled WGS sequence"/>
</dbReference>
<sequence>MMHTKMLVDKKEVLMFYESKDQVHLQMAVETILKHLSNDRIRKIYDDLGLVNISNEEVTLYSLDGDIETIGII</sequence>
<gene>
    <name evidence="1" type="ORF">J2Z65_006617</name>
</gene>
<evidence type="ECO:0000313" key="2">
    <source>
        <dbReference type="Proteomes" id="UP001519344"/>
    </source>
</evidence>
<name>A0ABS4I8U0_9BACL</name>